<comment type="pathway">
    <text evidence="1">Cofactor biosynthesis; L-ascorbate biosynthesis.</text>
</comment>
<dbReference type="Gene3D" id="1.10.45.10">
    <property type="entry name" value="Vanillyl-alcohol Oxidase, Chain A, domain 4"/>
    <property type="match status" value="1"/>
</dbReference>
<accession>A0A8J2VD16</accession>
<dbReference type="RefSeq" id="WP_188645966.1">
    <property type="nucleotide sequence ID" value="NZ_BMHQ01000001.1"/>
</dbReference>
<feature type="domain" description="FAD-binding PCMH-type" evidence="6">
    <location>
        <begin position="16"/>
        <end position="186"/>
    </location>
</feature>
<evidence type="ECO:0000256" key="3">
    <source>
        <dbReference type="ARBA" id="ARBA00022630"/>
    </source>
</evidence>
<comment type="caution">
    <text evidence="7">The sequence shown here is derived from an EMBL/GenBank/DDBJ whole genome shotgun (WGS) entry which is preliminary data.</text>
</comment>
<protein>
    <submittedName>
        <fullName evidence="7">FAD-binding oxidoreductase</fullName>
    </submittedName>
</protein>
<dbReference type="InterPro" id="IPR007173">
    <property type="entry name" value="ALO_C"/>
</dbReference>
<gene>
    <name evidence="7" type="ORF">GCM10011571_00850</name>
</gene>
<keyword evidence="8" id="KW-1185">Reference proteome</keyword>
<dbReference type="PANTHER" id="PTHR43762:SF1">
    <property type="entry name" value="D-ARABINONO-1,4-LACTONE OXIDASE"/>
    <property type="match status" value="1"/>
</dbReference>
<reference evidence="7" key="1">
    <citation type="journal article" date="2014" name="Int. J. Syst. Evol. Microbiol.">
        <title>Complete genome sequence of Corynebacterium casei LMG S-19264T (=DSM 44701T), isolated from a smear-ripened cheese.</title>
        <authorList>
            <consortium name="US DOE Joint Genome Institute (JGI-PGF)"/>
            <person name="Walter F."/>
            <person name="Albersmeier A."/>
            <person name="Kalinowski J."/>
            <person name="Ruckert C."/>
        </authorList>
    </citation>
    <scope>NUCLEOTIDE SEQUENCE</scope>
    <source>
        <strain evidence="7">CGMCC 1.15179</strain>
    </source>
</reference>
<keyword evidence="4" id="KW-0060">Ascorbate biosynthesis</keyword>
<dbReference type="Pfam" id="PF04030">
    <property type="entry name" value="ALO"/>
    <property type="match status" value="1"/>
</dbReference>
<dbReference type="GO" id="GO:0016020">
    <property type="term" value="C:membrane"/>
    <property type="evidence" value="ECO:0007669"/>
    <property type="project" value="InterPro"/>
</dbReference>
<dbReference type="GO" id="GO:0003885">
    <property type="term" value="F:D-arabinono-1,4-lactone oxidase activity"/>
    <property type="evidence" value="ECO:0007669"/>
    <property type="project" value="InterPro"/>
</dbReference>
<organism evidence="7 8">
    <name type="scientific">Marinithermofilum abyssi</name>
    <dbReference type="NCBI Taxonomy" id="1571185"/>
    <lineage>
        <taxon>Bacteria</taxon>
        <taxon>Bacillati</taxon>
        <taxon>Bacillota</taxon>
        <taxon>Bacilli</taxon>
        <taxon>Bacillales</taxon>
        <taxon>Thermoactinomycetaceae</taxon>
        <taxon>Marinithermofilum</taxon>
    </lineage>
</organism>
<dbReference type="InterPro" id="IPR016166">
    <property type="entry name" value="FAD-bd_PCMH"/>
</dbReference>
<dbReference type="InterPro" id="IPR006094">
    <property type="entry name" value="Oxid_FAD_bind_N"/>
</dbReference>
<evidence type="ECO:0000256" key="2">
    <source>
        <dbReference type="ARBA" id="ARBA00005466"/>
    </source>
</evidence>
<name>A0A8J2VD16_9BACL</name>
<evidence type="ECO:0000256" key="5">
    <source>
        <dbReference type="ARBA" id="ARBA00023002"/>
    </source>
</evidence>
<dbReference type="InterPro" id="IPR036318">
    <property type="entry name" value="FAD-bd_PCMH-like_sf"/>
</dbReference>
<dbReference type="Gene3D" id="3.30.70.2520">
    <property type="match status" value="1"/>
</dbReference>
<dbReference type="PIRSF" id="PIRSF000136">
    <property type="entry name" value="LGO_GLO"/>
    <property type="match status" value="1"/>
</dbReference>
<dbReference type="Pfam" id="PF01565">
    <property type="entry name" value="FAD_binding_4"/>
    <property type="match status" value="1"/>
</dbReference>
<dbReference type="GO" id="GO:0019853">
    <property type="term" value="P:L-ascorbic acid biosynthetic process"/>
    <property type="evidence" value="ECO:0007669"/>
    <property type="project" value="UniProtKB-UniPathway"/>
</dbReference>
<dbReference type="EMBL" id="BMHQ01000001">
    <property type="protein sequence ID" value="GGE03779.1"/>
    <property type="molecule type" value="Genomic_DNA"/>
</dbReference>
<dbReference type="UniPathway" id="UPA00132"/>
<evidence type="ECO:0000313" key="7">
    <source>
        <dbReference type="EMBL" id="GGE03779.1"/>
    </source>
</evidence>
<dbReference type="GO" id="GO:0071949">
    <property type="term" value="F:FAD binding"/>
    <property type="evidence" value="ECO:0007669"/>
    <property type="project" value="InterPro"/>
</dbReference>
<dbReference type="PANTHER" id="PTHR43762">
    <property type="entry name" value="L-GULONOLACTONE OXIDASE"/>
    <property type="match status" value="1"/>
</dbReference>
<keyword evidence="5" id="KW-0560">Oxidoreductase</keyword>
<dbReference type="NCBIfam" id="TIGR01679">
    <property type="entry name" value="bact_FAD_ox"/>
    <property type="match status" value="1"/>
</dbReference>
<dbReference type="Gene3D" id="3.30.43.10">
    <property type="entry name" value="Uridine Diphospho-n-acetylenolpyruvylglucosamine Reductase, domain 2"/>
    <property type="match status" value="1"/>
</dbReference>
<dbReference type="InterPro" id="IPR016169">
    <property type="entry name" value="FAD-bd_PCMH_sub2"/>
</dbReference>
<dbReference type="PROSITE" id="PS51387">
    <property type="entry name" value="FAD_PCMH"/>
    <property type="match status" value="1"/>
</dbReference>
<dbReference type="PROSITE" id="PS00862">
    <property type="entry name" value="OX2_COVAL_FAD"/>
    <property type="match status" value="1"/>
</dbReference>
<proteinExistence type="inferred from homology"/>
<sequence>MKKNRPIRWSNWSGSVRCHPEAVVYPASVGEVAEIVRHARDQGKQVRIAGRGHSFTPLVQTEHILLSLDSLQGLLEVDEEGQTATLWAGTQLKQAGKLLHQEGWAQENMGDINVQSLAGAISTGTHGTGAQLGSLSTQVEELTMVTASGEIIRCSKQERPQLFRAACLSLGTLGVITQIKLRVLPAYRLHYASRRCRLSELLQRLEEWKKYNRHFEFYWFPYTETVQAKWINVTDLPSGGKKWWKAWNQVVLENGLYWLLSEGVRLLPGLSGPVSRLSARAVPVSEEVGESHRMFATPRWVRFNEMEYAVPAEAMASVLEEIRFFIQREQIQVHFPIECRFVQKDDLWLSPAYDRDSAYIAVHMYKGMPYDKYFTGVEQIFRRYGGRPHWGKLHYLTAEELGDLYPKWNDFREIRAEWDPDGVFLTPYLQKLLGGGKREAVQV</sequence>
<keyword evidence="3" id="KW-0285">Flavoprotein</keyword>
<reference evidence="7" key="2">
    <citation type="submission" date="2020-09" db="EMBL/GenBank/DDBJ databases">
        <authorList>
            <person name="Sun Q."/>
            <person name="Zhou Y."/>
        </authorList>
    </citation>
    <scope>NUCLEOTIDE SEQUENCE</scope>
    <source>
        <strain evidence="7">CGMCC 1.15179</strain>
    </source>
</reference>
<dbReference type="Gene3D" id="3.30.465.10">
    <property type="match status" value="1"/>
</dbReference>
<dbReference type="InterPro" id="IPR010031">
    <property type="entry name" value="FAD_lactone_oxidase-like"/>
</dbReference>
<dbReference type="SUPFAM" id="SSF56176">
    <property type="entry name" value="FAD-binding/transporter-associated domain-like"/>
    <property type="match status" value="1"/>
</dbReference>
<dbReference type="InterPro" id="IPR016171">
    <property type="entry name" value="Vanillyl_alc_oxidase_C-sub2"/>
</dbReference>
<evidence type="ECO:0000259" key="6">
    <source>
        <dbReference type="PROSITE" id="PS51387"/>
    </source>
</evidence>
<dbReference type="InterPro" id="IPR016167">
    <property type="entry name" value="FAD-bd_PCMH_sub1"/>
</dbReference>
<dbReference type="AlphaFoldDB" id="A0A8J2VD16"/>
<evidence type="ECO:0000256" key="4">
    <source>
        <dbReference type="ARBA" id="ARBA00022644"/>
    </source>
</evidence>
<dbReference type="Proteomes" id="UP000625210">
    <property type="component" value="Unassembled WGS sequence"/>
</dbReference>
<dbReference type="InterPro" id="IPR006093">
    <property type="entry name" value="Oxy_OxRdtase_FAD_BS"/>
</dbReference>
<evidence type="ECO:0000313" key="8">
    <source>
        <dbReference type="Proteomes" id="UP000625210"/>
    </source>
</evidence>
<comment type="similarity">
    <text evidence="2">Belongs to the oxygen-dependent FAD-linked oxidoreductase family.</text>
</comment>
<evidence type="ECO:0000256" key="1">
    <source>
        <dbReference type="ARBA" id="ARBA00005147"/>
    </source>
</evidence>